<organism evidence="2 3">
    <name type="scientific">Clostridium drakei</name>
    <dbReference type="NCBI Taxonomy" id="332101"/>
    <lineage>
        <taxon>Bacteria</taxon>
        <taxon>Bacillati</taxon>
        <taxon>Bacillota</taxon>
        <taxon>Clostridia</taxon>
        <taxon>Eubacteriales</taxon>
        <taxon>Clostridiaceae</taxon>
        <taxon>Clostridium</taxon>
    </lineage>
</organism>
<dbReference type="Proteomes" id="UP000244910">
    <property type="component" value="Chromosome"/>
</dbReference>
<dbReference type="AlphaFoldDB" id="A0A2U8DPH3"/>
<evidence type="ECO:0000259" key="1">
    <source>
        <dbReference type="Pfam" id="PF02557"/>
    </source>
</evidence>
<evidence type="ECO:0000313" key="3">
    <source>
        <dbReference type="Proteomes" id="UP000244910"/>
    </source>
</evidence>
<dbReference type="InterPro" id="IPR003709">
    <property type="entry name" value="VanY-like_core_dom"/>
</dbReference>
<dbReference type="SUPFAM" id="SSF55166">
    <property type="entry name" value="Hedgehog/DD-peptidase"/>
    <property type="match status" value="1"/>
</dbReference>
<proteinExistence type="predicted"/>
<keyword evidence="2" id="KW-0378">Hydrolase</keyword>
<dbReference type="Gene3D" id="3.30.1380.10">
    <property type="match status" value="1"/>
</dbReference>
<accession>A0A2U8DPH3</accession>
<dbReference type="PANTHER" id="PTHR34385">
    <property type="entry name" value="D-ALANYL-D-ALANINE CARBOXYPEPTIDASE"/>
    <property type="match status" value="1"/>
</dbReference>
<evidence type="ECO:0000313" key="2">
    <source>
        <dbReference type="EMBL" id="AWI04488.1"/>
    </source>
</evidence>
<dbReference type="InterPro" id="IPR009045">
    <property type="entry name" value="Zn_M74/Hedgehog-like"/>
</dbReference>
<protein>
    <submittedName>
        <fullName evidence="2">D-alanyl-D-alanine carboxypeptidase</fullName>
    </submittedName>
</protein>
<dbReference type="EMBL" id="CP020953">
    <property type="protein sequence ID" value="AWI04488.1"/>
    <property type="molecule type" value="Genomic_DNA"/>
</dbReference>
<dbReference type="InterPro" id="IPR052179">
    <property type="entry name" value="DD-CPase-like"/>
</dbReference>
<reference evidence="3" key="1">
    <citation type="submission" date="2017-04" db="EMBL/GenBank/DDBJ databases">
        <authorList>
            <person name="Song Y."/>
            <person name="Cho B.-K."/>
        </authorList>
    </citation>
    <scope>NUCLEOTIDE SEQUENCE [LARGE SCALE GENOMIC DNA]</scope>
    <source>
        <strain evidence="3">SL1</strain>
    </source>
</reference>
<dbReference type="Pfam" id="PF02557">
    <property type="entry name" value="VanY"/>
    <property type="match status" value="1"/>
</dbReference>
<keyword evidence="2" id="KW-0645">Protease</keyword>
<dbReference type="InterPro" id="IPR058193">
    <property type="entry name" value="VanY/YodJ_core_dom"/>
</dbReference>
<dbReference type="PANTHER" id="PTHR34385:SF1">
    <property type="entry name" value="PEPTIDOGLYCAN L-ALANYL-D-GLUTAMATE ENDOPEPTIDASE CWLK"/>
    <property type="match status" value="1"/>
</dbReference>
<dbReference type="RefSeq" id="WP_032077971.1">
    <property type="nucleotide sequence ID" value="NZ_CP020953.1"/>
</dbReference>
<feature type="domain" description="D-alanyl-D-alanine carboxypeptidase-like core" evidence="1">
    <location>
        <begin position="101"/>
        <end position="219"/>
    </location>
</feature>
<gene>
    <name evidence="2" type="ORF">B9W14_08280</name>
</gene>
<dbReference type="KEGG" id="cdrk:B9W14_08280"/>
<dbReference type="GO" id="GO:0004180">
    <property type="term" value="F:carboxypeptidase activity"/>
    <property type="evidence" value="ECO:0007669"/>
    <property type="project" value="UniProtKB-KW"/>
</dbReference>
<keyword evidence="2" id="KW-0121">Carboxypeptidase</keyword>
<sequence>MKNRFKNILVLIIIACGFWYIIQYEGLRLKGIDFNLKGNKFELNQKDKLVNKNNINASTGLILVNSEYGLDKNYEPKDLTIPSISFASGVNEEERHAAGIIIKPLEELVNTAKAEGIILIGNSGYRSYKSQKNTYSSRVKSEGEKLADAYVAKPGFSEHQTGLCIDITNKDRYFVKGTKEADWLAKNCYRFGFIIRYPYGKKNITGIEYEPWHIRYVGKEAAKYIYDNKITLEEYLEK</sequence>
<keyword evidence="3" id="KW-1185">Reference proteome</keyword>
<dbReference type="GO" id="GO:0006508">
    <property type="term" value="P:proteolysis"/>
    <property type="evidence" value="ECO:0007669"/>
    <property type="project" value="InterPro"/>
</dbReference>
<dbReference type="CDD" id="cd14852">
    <property type="entry name" value="LD-carboxypeptidase"/>
    <property type="match status" value="1"/>
</dbReference>
<name>A0A2U8DPH3_9CLOT</name>
<dbReference type="OrthoDB" id="9792074at2"/>